<evidence type="ECO:0000313" key="2">
    <source>
        <dbReference type="Proteomes" id="UP000299102"/>
    </source>
</evidence>
<organism evidence="1 2">
    <name type="scientific">Eumeta variegata</name>
    <name type="common">Bagworm moth</name>
    <name type="synonym">Eumeta japonica</name>
    <dbReference type="NCBI Taxonomy" id="151549"/>
    <lineage>
        <taxon>Eukaryota</taxon>
        <taxon>Metazoa</taxon>
        <taxon>Ecdysozoa</taxon>
        <taxon>Arthropoda</taxon>
        <taxon>Hexapoda</taxon>
        <taxon>Insecta</taxon>
        <taxon>Pterygota</taxon>
        <taxon>Neoptera</taxon>
        <taxon>Endopterygota</taxon>
        <taxon>Lepidoptera</taxon>
        <taxon>Glossata</taxon>
        <taxon>Ditrysia</taxon>
        <taxon>Tineoidea</taxon>
        <taxon>Psychidae</taxon>
        <taxon>Oiketicinae</taxon>
        <taxon>Eumeta</taxon>
    </lineage>
</organism>
<dbReference type="Proteomes" id="UP000299102">
    <property type="component" value="Unassembled WGS sequence"/>
</dbReference>
<dbReference type="AlphaFoldDB" id="A0A4C1V700"/>
<accession>A0A4C1V700</accession>
<protein>
    <submittedName>
        <fullName evidence="1">Uncharacterized protein</fullName>
    </submittedName>
</protein>
<sequence length="97" mass="11171">MCDKDRRRGPKNDETHVTYSMNSPNILCRCNSVVQYNARNSAAVKLDTKASQRCKKRYDMDVHDTSSYTVTISWELGFPVKPSRYFCDVVCSYKDSS</sequence>
<name>A0A4C1V700_EUMVA</name>
<proteinExistence type="predicted"/>
<keyword evidence="2" id="KW-1185">Reference proteome</keyword>
<comment type="caution">
    <text evidence="1">The sequence shown here is derived from an EMBL/GenBank/DDBJ whole genome shotgun (WGS) entry which is preliminary data.</text>
</comment>
<gene>
    <name evidence="1" type="ORF">EVAR_25425_1</name>
</gene>
<evidence type="ECO:0000313" key="1">
    <source>
        <dbReference type="EMBL" id="GBP33824.1"/>
    </source>
</evidence>
<dbReference type="EMBL" id="BGZK01000279">
    <property type="protein sequence ID" value="GBP33824.1"/>
    <property type="molecule type" value="Genomic_DNA"/>
</dbReference>
<reference evidence="1 2" key="1">
    <citation type="journal article" date="2019" name="Commun. Biol.">
        <title>The bagworm genome reveals a unique fibroin gene that provides high tensile strength.</title>
        <authorList>
            <person name="Kono N."/>
            <person name="Nakamura H."/>
            <person name="Ohtoshi R."/>
            <person name="Tomita M."/>
            <person name="Numata K."/>
            <person name="Arakawa K."/>
        </authorList>
    </citation>
    <scope>NUCLEOTIDE SEQUENCE [LARGE SCALE GENOMIC DNA]</scope>
</reference>